<evidence type="ECO:0000313" key="2">
    <source>
        <dbReference type="Proteomes" id="UP000077315"/>
    </source>
</evidence>
<dbReference type="RefSeq" id="XP_018288302.1">
    <property type="nucleotide sequence ID" value="XM_018432163.1"/>
</dbReference>
<dbReference type="GeneID" id="28993069"/>
<dbReference type="Proteomes" id="UP000077315">
    <property type="component" value="Unassembled WGS sequence"/>
</dbReference>
<dbReference type="AlphaFoldDB" id="A0A162TQH4"/>
<sequence>MAANDDLILFTLPRINRPGTDLMRANAVDKYFPQPTEWANATKSDVLYASDNTNSFPPILIEVQYNADDNFLHRLVQYCEEVNKQYSTEPVVLVFVINKIRDSVMSKTTKDRKQKFLLKLPSYPWAKKCLFLNDYSIHDHLNNIPLHPLVALGAFLTAQKVSIIDHDQRDDPIIQQLYGISKHVFEHVATREKTTVDDLLGLCDNTQSKFQKCKEILEDLPNNNLKKRAIDCLNDGLNIIKPYKVKYMSDQSSSSTASSPAASSPALIPAAPSLLLPVLSSLTDPLTSTITQTTTRTPKSSSSENWTFVGNYIRSLGSNKMNWKAYYLKGQRQGYFANYTTPASLKNAYQRRKTNNDEMEE</sequence>
<organism evidence="1 2">
    <name type="scientific">Phycomyces blakesleeanus (strain ATCC 8743b / DSM 1359 / FGSC 10004 / NBRC 33097 / NRRL 1555)</name>
    <dbReference type="NCBI Taxonomy" id="763407"/>
    <lineage>
        <taxon>Eukaryota</taxon>
        <taxon>Fungi</taxon>
        <taxon>Fungi incertae sedis</taxon>
        <taxon>Mucoromycota</taxon>
        <taxon>Mucoromycotina</taxon>
        <taxon>Mucoromycetes</taxon>
        <taxon>Mucorales</taxon>
        <taxon>Phycomycetaceae</taxon>
        <taxon>Phycomyces</taxon>
    </lineage>
</organism>
<dbReference type="STRING" id="763407.A0A162TQH4"/>
<dbReference type="InParanoid" id="A0A162TQH4"/>
<accession>A0A162TQH4</accession>
<dbReference type="OrthoDB" id="2257025at2759"/>
<dbReference type="EMBL" id="KV440989">
    <property type="protein sequence ID" value="OAD70262.1"/>
    <property type="molecule type" value="Genomic_DNA"/>
</dbReference>
<protein>
    <submittedName>
        <fullName evidence="1">Uncharacterized protein</fullName>
    </submittedName>
</protein>
<proteinExistence type="predicted"/>
<dbReference type="VEuPathDB" id="FungiDB:PHYBLDRAFT_148809"/>
<gene>
    <name evidence="1" type="ORF">PHYBLDRAFT_148809</name>
</gene>
<keyword evidence="2" id="KW-1185">Reference proteome</keyword>
<reference evidence="2" key="1">
    <citation type="submission" date="2015-06" db="EMBL/GenBank/DDBJ databases">
        <title>Expansion of signal transduction pathways in fungi by whole-genome duplication.</title>
        <authorList>
            <consortium name="DOE Joint Genome Institute"/>
            <person name="Corrochano L.M."/>
            <person name="Kuo A."/>
            <person name="Marcet-Houben M."/>
            <person name="Polaino S."/>
            <person name="Salamov A."/>
            <person name="Villalobos J.M."/>
            <person name="Alvarez M.I."/>
            <person name="Avalos J."/>
            <person name="Benito E.P."/>
            <person name="Benoit I."/>
            <person name="Burger G."/>
            <person name="Camino L.P."/>
            <person name="Canovas D."/>
            <person name="Cerda-Olmedo E."/>
            <person name="Cheng J.-F."/>
            <person name="Dominguez A."/>
            <person name="Elias M."/>
            <person name="Eslava A.P."/>
            <person name="Glaser F."/>
            <person name="Grimwood J."/>
            <person name="Gutierrez G."/>
            <person name="Heitman J."/>
            <person name="Henrissat B."/>
            <person name="Iturriaga E.A."/>
            <person name="Lang B.F."/>
            <person name="Lavin J.L."/>
            <person name="Lee S."/>
            <person name="Li W."/>
            <person name="Lindquist E."/>
            <person name="Lopez-Garcia S."/>
            <person name="Luque E.M."/>
            <person name="Marcos A.T."/>
            <person name="Martin J."/>
            <person name="McCluskey K."/>
            <person name="Medina H.R."/>
            <person name="Miralles-Duran A."/>
            <person name="Miyazaki A."/>
            <person name="Munoz-Torres E."/>
            <person name="Oguiza J.A."/>
            <person name="Ohm R."/>
            <person name="Olmedo M."/>
            <person name="Orejas M."/>
            <person name="Ortiz-Castellanos L."/>
            <person name="Pisabarro A.G."/>
            <person name="Rodriguez-Romero J."/>
            <person name="Ruiz-Herrera J."/>
            <person name="Ruiz-Vazquez R."/>
            <person name="Sanz C."/>
            <person name="Schackwitz W."/>
            <person name="Schmutz J."/>
            <person name="Shahriari M."/>
            <person name="Shelest E."/>
            <person name="Silva-Franco F."/>
            <person name="Soanes D."/>
            <person name="Syed K."/>
            <person name="Tagua V.G."/>
            <person name="Talbot N.J."/>
            <person name="Thon M."/>
            <person name="De vries R.P."/>
            <person name="Wiebenga A."/>
            <person name="Yadav J.S."/>
            <person name="Braun E.L."/>
            <person name="Baker S."/>
            <person name="Garre V."/>
            <person name="Horwitz B."/>
            <person name="Torres-Martinez S."/>
            <person name="Idnurm A."/>
            <person name="Herrera-Estrella A."/>
            <person name="Gabaldon T."/>
            <person name="Grigoriev I.V."/>
        </authorList>
    </citation>
    <scope>NUCLEOTIDE SEQUENCE [LARGE SCALE GENOMIC DNA]</scope>
    <source>
        <strain evidence="2">NRRL 1555(-)</strain>
    </source>
</reference>
<evidence type="ECO:0000313" key="1">
    <source>
        <dbReference type="EMBL" id="OAD70262.1"/>
    </source>
</evidence>
<name>A0A162TQH4_PHYB8</name>